<dbReference type="PANTHER" id="PTHR13615">
    <property type="entry name" value="GLYCOSYLTRANSFERASE-LIKE 1"/>
    <property type="match status" value="1"/>
</dbReference>
<dbReference type="SUPFAM" id="SSF53756">
    <property type="entry name" value="UDP-Glycosyltransferase/glycogen phosphorylase"/>
    <property type="match status" value="1"/>
</dbReference>
<dbReference type="Gene3D" id="3.40.50.2000">
    <property type="entry name" value="Glycogen Phosphorylase B"/>
    <property type="match status" value="2"/>
</dbReference>
<dbReference type="EMBL" id="VHSG01000006">
    <property type="protein sequence ID" value="TQV84107.1"/>
    <property type="molecule type" value="Genomic_DNA"/>
</dbReference>
<keyword evidence="9" id="KW-1185">Reference proteome</keyword>
<reference evidence="8 9" key="1">
    <citation type="submission" date="2019-06" db="EMBL/GenBank/DDBJ databases">
        <title>Whole genome sequence for Cellvibrionaceae sp. R142.</title>
        <authorList>
            <person name="Wang G."/>
        </authorList>
    </citation>
    <scope>NUCLEOTIDE SEQUENCE [LARGE SCALE GENOMIC DNA]</scope>
    <source>
        <strain evidence="8 9">R142</strain>
    </source>
</reference>
<evidence type="ECO:0000256" key="6">
    <source>
        <dbReference type="ARBA" id="ARBA00048439"/>
    </source>
</evidence>
<dbReference type="Pfam" id="PF13692">
    <property type="entry name" value="Glyco_trans_1_4"/>
    <property type="match status" value="1"/>
</dbReference>
<dbReference type="Proteomes" id="UP000319732">
    <property type="component" value="Unassembled WGS sequence"/>
</dbReference>
<keyword evidence="2" id="KW-0328">Glycosyltransferase</keyword>
<evidence type="ECO:0000313" key="9">
    <source>
        <dbReference type="Proteomes" id="UP000319732"/>
    </source>
</evidence>
<dbReference type="PANTHER" id="PTHR13615:SF3">
    <property type="entry name" value="GLYCOSYLTRANSFERASE-LIKE DOMAIN-CONTAINING PROTEIN 1"/>
    <property type="match status" value="1"/>
</dbReference>
<evidence type="ECO:0000313" key="8">
    <source>
        <dbReference type="EMBL" id="TQV84107.1"/>
    </source>
</evidence>
<comment type="catalytic activity">
    <reaction evidence="6">
        <text>queuosine(34) in tRNA(Asp) + GDP-alpha-D-mannose = O-4''-alpha-D-mannosylqueuosine(34) in tRNA(Asp) + GDP + H(+)</text>
        <dbReference type="Rhea" id="RHEA:12885"/>
        <dbReference type="Rhea" id="RHEA-COMP:18572"/>
        <dbReference type="Rhea" id="RHEA-COMP:18581"/>
        <dbReference type="ChEBI" id="CHEBI:15378"/>
        <dbReference type="ChEBI" id="CHEBI:57527"/>
        <dbReference type="ChEBI" id="CHEBI:58189"/>
        <dbReference type="ChEBI" id="CHEBI:194431"/>
        <dbReference type="ChEBI" id="CHEBI:194442"/>
        <dbReference type="EC" id="2.4.1.110"/>
    </reaction>
    <physiologicalReaction direction="left-to-right" evidence="6">
        <dbReference type="Rhea" id="RHEA:12886"/>
    </physiologicalReaction>
</comment>
<accession>A0A545U3P6</accession>
<dbReference type="EC" id="2.4.1.110" evidence="4"/>
<evidence type="ECO:0000256" key="4">
    <source>
        <dbReference type="ARBA" id="ARBA00044517"/>
    </source>
</evidence>
<dbReference type="AlphaFoldDB" id="A0A545U3P6"/>
<comment type="caution">
    <text evidence="8">The sequence shown here is derived from an EMBL/GenBank/DDBJ whole genome shotgun (WGS) entry which is preliminary data.</text>
</comment>
<evidence type="ECO:0000256" key="3">
    <source>
        <dbReference type="ARBA" id="ARBA00022679"/>
    </source>
</evidence>
<dbReference type="GO" id="GO:0016438">
    <property type="term" value="F:tRNA-queuosine(34) beta-mannosyltransferase activity"/>
    <property type="evidence" value="ECO:0007669"/>
    <property type="project" value="UniProtKB-EC"/>
</dbReference>
<feature type="domain" description="tRNA-queuosine alpha-mannosyltransferase N-terminal" evidence="7">
    <location>
        <begin position="3"/>
        <end position="171"/>
    </location>
</feature>
<proteinExistence type="inferred from homology"/>
<comment type="similarity">
    <text evidence="1">Belongs to the glycosyltransferase group 1 family. Glycosyltransferase 4 subfamily.</text>
</comment>
<evidence type="ECO:0000256" key="5">
    <source>
        <dbReference type="ARBA" id="ARBA00044539"/>
    </source>
</evidence>
<gene>
    <name evidence="8" type="ORF">FKG94_05435</name>
</gene>
<evidence type="ECO:0000256" key="2">
    <source>
        <dbReference type="ARBA" id="ARBA00022676"/>
    </source>
</evidence>
<keyword evidence="3" id="KW-0808">Transferase</keyword>
<dbReference type="Pfam" id="PF12038">
    <property type="entry name" value="QTMAN_N"/>
    <property type="match status" value="1"/>
</dbReference>
<dbReference type="InterPro" id="IPR022701">
    <property type="entry name" value="QTMAN_N"/>
</dbReference>
<sequence>MRALLLSAYDADSHRRWWRGLVSQFPAIDWTVLTLPARHFRWRIRGNSLSWGRSGAPQLRDDYDLLVATSMVDLAALRGFVPALAALPTLVYFHENQFAYPLSQRQLDSAGPKIVNLYTALCGDVIAFNSDFNRRTFLEGAAALLAKMPDAVPPALAQRLRDRSRVLPVPLEDDCFVQRDPLSSRPLTLLWNHRWEYDKGPDRLLRALQLFVDCDLPFRLHVVGRQFRRRPAQFEQIKTLLQACDALGAWGYRDTVEDYRKLLRTSDIAVSTALHDFQGLAVLEAVAAGCYPAVPRRQAYPEWFGADRCYAAPGDSEVEARALAAMLQDLALQKAGGRLPQVNIEALSWSACRDAYAEVFAGLIDAAPDKLWQ</sequence>
<dbReference type="InterPro" id="IPR051862">
    <property type="entry name" value="GT-like_domain_containing_1"/>
</dbReference>
<protein>
    <recommendedName>
        <fullName evidence="5">tRNA-queuosine alpha-mannosyltransferase</fullName>
        <ecNumber evidence="4">2.4.1.110</ecNumber>
    </recommendedName>
</protein>
<name>A0A545U3P6_9GAMM</name>
<dbReference type="RefSeq" id="WP_142903187.1">
    <property type="nucleotide sequence ID" value="NZ_ML660089.1"/>
</dbReference>
<evidence type="ECO:0000256" key="1">
    <source>
        <dbReference type="ARBA" id="ARBA00009481"/>
    </source>
</evidence>
<organism evidence="8 9">
    <name type="scientific">Exilibacterium tricleocarpae</name>
    <dbReference type="NCBI Taxonomy" id="2591008"/>
    <lineage>
        <taxon>Bacteria</taxon>
        <taxon>Pseudomonadati</taxon>
        <taxon>Pseudomonadota</taxon>
        <taxon>Gammaproteobacteria</taxon>
        <taxon>Cellvibrionales</taxon>
        <taxon>Cellvibrionaceae</taxon>
        <taxon>Exilibacterium</taxon>
    </lineage>
</organism>
<dbReference type="OrthoDB" id="9792163at2"/>
<evidence type="ECO:0000259" key="7">
    <source>
        <dbReference type="Pfam" id="PF12038"/>
    </source>
</evidence>